<dbReference type="InterPro" id="IPR051908">
    <property type="entry name" value="Ribosomal_N-acetyltransferase"/>
</dbReference>
<name>A0A316HUH0_9PSEU</name>
<dbReference type="RefSeq" id="WP_109639161.1">
    <property type="nucleotide sequence ID" value="NZ_QGHB01000009.1"/>
</dbReference>
<evidence type="ECO:0000313" key="3">
    <source>
        <dbReference type="Proteomes" id="UP000246005"/>
    </source>
</evidence>
<dbReference type="GO" id="GO:1990189">
    <property type="term" value="F:protein N-terminal-serine acetyltransferase activity"/>
    <property type="evidence" value="ECO:0007669"/>
    <property type="project" value="TreeGrafter"/>
</dbReference>
<proteinExistence type="predicted"/>
<dbReference type="Gene3D" id="3.40.630.30">
    <property type="match status" value="1"/>
</dbReference>
<keyword evidence="2" id="KW-0808">Transferase</keyword>
<dbReference type="PANTHER" id="PTHR43441">
    <property type="entry name" value="RIBOSOMAL-PROTEIN-SERINE ACETYLTRANSFERASE"/>
    <property type="match status" value="1"/>
</dbReference>
<accession>A0A316HUH0</accession>
<dbReference type="Proteomes" id="UP000246005">
    <property type="component" value="Unassembled WGS sequence"/>
</dbReference>
<dbReference type="GO" id="GO:0005737">
    <property type="term" value="C:cytoplasm"/>
    <property type="evidence" value="ECO:0007669"/>
    <property type="project" value="TreeGrafter"/>
</dbReference>
<comment type="caution">
    <text evidence="2">The sequence shown here is derived from an EMBL/GenBank/DDBJ whole genome shotgun (WGS) entry which is preliminary data.</text>
</comment>
<dbReference type="GO" id="GO:0008999">
    <property type="term" value="F:protein-N-terminal-alanine acetyltransferase activity"/>
    <property type="evidence" value="ECO:0007669"/>
    <property type="project" value="TreeGrafter"/>
</dbReference>
<dbReference type="InterPro" id="IPR000182">
    <property type="entry name" value="GNAT_dom"/>
</dbReference>
<dbReference type="InterPro" id="IPR016181">
    <property type="entry name" value="Acyl_CoA_acyltransferase"/>
</dbReference>
<evidence type="ECO:0000259" key="1">
    <source>
        <dbReference type="PROSITE" id="PS51186"/>
    </source>
</evidence>
<gene>
    <name evidence="2" type="ORF">C8D88_109194</name>
</gene>
<reference evidence="2 3" key="1">
    <citation type="submission" date="2018-05" db="EMBL/GenBank/DDBJ databases">
        <title>Genomic Encyclopedia of Type Strains, Phase IV (KMG-IV): sequencing the most valuable type-strain genomes for metagenomic binning, comparative biology and taxonomic classification.</title>
        <authorList>
            <person name="Goeker M."/>
        </authorList>
    </citation>
    <scope>NUCLEOTIDE SEQUENCE [LARGE SCALE GENOMIC DNA]</scope>
    <source>
        <strain evidence="2 3">DSM 45480</strain>
    </source>
</reference>
<dbReference type="SUPFAM" id="SSF55729">
    <property type="entry name" value="Acyl-CoA N-acyltransferases (Nat)"/>
    <property type="match status" value="1"/>
</dbReference>
<dbReference type="AlphaFoldDB" id="A0A316HUH0"/>
<dbReference type="PANTHER" id="PTHR43441:SF10">
    <property type="entry name" value="ACETYLTRANSFERASE"/>
    <property type="match status" value="1"/>
</dbReference>
<sequence length="188" mass="21339">MEPVEINAGEYYLRAFRNDDRVNDVPALVETYADEETRRYMHRLTMEDVTAAELFIVLMNNGWPKDYRWSWAVCDAVTADVAAGIVLHSIDRKFGSAEVTCWAHPAHRGKGVVPTALNAVLGWAFGAADMHRIVYKHSVSNLASQRVAEKCGFTLEGRLRDESIVDDQRVDELLWSRLATDPYPEQLR</sequence>
<protein>
    <submittedName>
        <fullName evidence="2">RimJ/RimL family protein N-acetyltransferase</fullName>
    </submittedName>
</protein>
<dbReference type="Pfam" id="PF13302">
    <property type="entry name" value="Acetyltransf_3"/>
    <property type="match status" value="1"/>
</dbReference>
<feature type="domain" description="N-acetyltransferase" evidence="1">
    <location>
        <begin position="14"/>
        <end position="180"/>
    </location>
</feature>
<organism evidence="2 3">
    <name type="scientific">Lentzea atacamensis</name>
    <dbReference type="NCBI Taxonomy" id="531938"/>
    <lineage>
        <taxon>Bacteria</taxon>
        <taxon>Bacillati</taxon>
        <taxon>Actinomycetota</taxon>
        <taxon>Actinomycetes</taxon>
        <taxon>Pseudonocardiales</taxon>
        <taxon>Pseudonocardiaceae</taxon>
        <taxon>Lentzea</taxon>
    </lineage>
</organism>
<evidence type="ECO:0000313" key="2">
    <source>
        <dbReference type="EMBL" id="PWK84109.1"/>
    </source>
</evidence>
<dbReference type="PROSITE" id="PS51186">
    <property type="entry name" value="GNAT"/>
    <property type="match status" value="1"/>
</dbReference>
<dbReference type="EMBL" id="QGHB01000009">
    <property type="protein sequence ID" value="PWK84109.1"/>
    <property type="molecule type" value="Genomic_DNA"/>
</dbReference>